<evidence type="ECO:0000313" key="2">
    <source>
        <dbReference type="Proteomes" id="UP000016424"/>
    </source>
</evidence>
<accession>U2WWV7</accession>
<protein>
    <submittedName>
        <fullName evidence="1">Uncharacterized protein</fullName>
    </submittedName>
</protein>
<name>U2WWV7_GEOKU</name>
<organism evidence="1 2">
    <name type="scientific">Geobacillus kaustophilus GBlys</name>
    <dbReference type="NCBI Taxonomy" id="1337888"/>
    <lineage>
        <taxon>Bacteria</taxon>
        <taxon>Bacillati</taxon>
        <taxon>Bacillota</taxon>
        <taxon>Bacilli</taxon>
        <taxon>Bacillales</taxon>
        <taxon>Anoxybacillaceae</taxon>
        <taxon>Geobacillus</taxon>
        <taxon>Geobacillus thermoleovorans group</taxon>
    </lineage>
</organism>
<reference evidence="2" key="1">
    <citation type="journal article" date="2013" name="Genome Announc.">
        <title>Draft Genome Sequence of Geobacillus kaustophilus GBlys, a Lysogenic Strain with Bacteriophage phiOH2.</title>
        <authorList>
            <person name="Doi K."/>
            <person name="Mori K."/>
            <person name="Martono H."/>
            <person name="Nagayoshi Y."/>
            <person name="Fujino Y."/>
            <person name="Tashiro K."/>
            <person name="Kuhara S."/>
            <person name="Ohshima T."/>
        </authorList>
    </citation>
    <scope>NUCLEOTIDE SEQUENCE [LARGE SCALE GENOMIC DNA]</scope>
    <source>
        <strain evidence="2">GBlys</strain>
    </source>
</reference>
<sequence length="71" mass="8483">MIDWSSKSEWFESQPSSVKKQIEAIYQAFQPLDVDQKQRCLRTWYANMDDGWTWDRILEMMQEVNGVGGRH</sequence>
<dbReference type="Proteomes" id="UP000016424">
    <property type="component" value="Unassembled WGS sequence"/>
</dbReference>
<dbReference type="AlphaFoldDB" id="U2WWV7"/>
<proteinExistence type="predicted"/>
<dbReference type="EMBL" id="BASG01000091">
    <property type="protein sequence ID" value="GAD15421.1"/>
    <property type="molecule type" value="Genomic_DNA"/>
</dbReference>
<comment type="caution">
    <text evidence="1">The sequence shown here is derived from an EMBL/GenBank/DDBJ whole genome shotgun (WGS) entry which is preliminary data.</text>
</comment>
<evidence type="ECO:0000313" key="1">
    <source>
        <dbReference type="EMBL" id="GAD15421.1"/>
    </source>
</evidence>
<gene>
    <name evidence="1" type="ORF">GBL_3638</name>
</gene>